<dbReference type="Proteomes" id="UP001054837">
    <property type="component" value="Unassembled WGS sequence"/>
</dbReference>
<name>A0AAV4WQT6_9ARAC</name>
<sequence length="111" mass="12348">MIEEKDSIPVCGVCCSRPSGTYDSGQCSLDLYRVPGQYGLADFVSLNFLNLYSFGTFLSGTVCCPKFVCFSTQDFRADFGDWRTIECHNECGFNIVGDDSKTHFAFPPPKQ</sequence>
<keyword evidence="2" id="KW-1185">Reference proteome</keyword>
<organism evidence="1 2">
    <name type="scientific">Caerostris darwini</name>
    <dbReference type="NCBI Taxonomy" id="1538125"/>
    <lineage>
        <taxon>Eukaryota</taxon>
        <taxon>Metazoa</taxon>
        <taxon>Ecdysozoa</taxon>
        <taxon>Arthropoda</taxon>
        <taxon>Chelicerata</taxon>
        <taxon>Arachnida</taxon>
        <taxon>Araneae</taxon>
        <taxon>Araneomorphae</taxon>
        <taxon>Entelegynae</taxon>
        <taxon>Araneoidea</taxon>
        <taxon>Araneidae</taxon>
        <taxon>Caerostris</taxon>
    </lineage>
</organism>
<reference evidence="1 2" key="1">
    <citation type="submission" date="2021-06" db="EMBL/GenBank/DDBJ databases">
        <title>Caerostris darwini draft genome.</title>
        <authorList>
            <person name="Kono N."/>
            <person name="Arakawa K."/>
        </authorList>
    </citation>
    <scope>NUCLEOTIDE SEQUENCE [LARGE SCALE GENOMIC DNA]</scope>
</reference>
<accession>A0AAV4WQT6</accession>
<protein>
    <submittedName>
        <fullName evidence="1">Uncharacterized protein</fullName>
    </submittedName>
</protein>
<dbReference type="AlphaFoldDB" id="A0AAV4WQT6"/>
<gene>
    <name evidence="1" type="ORF">CDAR_398121</name>
</gene>
<evidence type="ECO:0000313" key="1">
    <source>
        <dbReference type="EMBL" id="GIY85062.1"/>
    </source>
</evidence>
<evidence type="ECO:0000313" key="2">
    <source>
        <dbReference type="Proteomes" id="UP001054837"/>
    </source>
</evidence>
<proteinExistence type="predicted"/>
<comment type="caution">
    <text evidence="1">The sequence shown here is derived from an EMBL/GenBank/DDBJ whole genome shotgun (WGS) entry which is preliminary data.</text>
</comment>
<dbReference type="EMBL" id="BPLQ01015004">
    <property type="protein sequence ID" value="GIY85062.1"/>
    <property type="molecule type" value="Genomic_DNA"/>
</dbReference>